<dbReference type="GO" id="GO:0030983">
    <property type="term" value="F:mismatched DNA binding"/>
    <property type="evidence" value="ECO:0007669"/>
    <property type="project" value="InterPro"/>
</dbReference>
<dbReference type="PANTHER" id="PTHR11361">
    <property type="entry name" value="DNA MISMATCH REPAIR PROTEIN MUTS FAMILY MEMBER"/>
    <property type="match status" value="1"/>
</dbReference>
<dbReference type="GO" id="GO:0140664">
    <property type="term" value="F:ATP-dependent DNA damage sensor activity"/>
    <property type="evidence" value="ECO:0007669"/>
    <property type="project" value="InterPro"/>
</dbReference>
<dbReference type="GO" id="GO:0006298">
    <property type="term" value="P:mismatch repair"/>
    <property type="evidence" value="ECO:0007669"/>
    <property type="project" value="InterPro"/>
</dbReference>
<dbReference type="Proteomes" id="UP000184536">
    <property type="component" value="Unassembled WGS sequence"/>
</dbReference>
<dbReference type="STRING" id="1121919.SAMN02745975_02696"/>
<dbReference type="InterPro" id="IPR007696">
    <property type="entry name" value="DNA_mismatch_repair_MutS_core"/>
</dbReference>
<dbReference type="GO" id="GO:0005524">
    <property type="term" value="F:ATP binding"/>
    <property type="evidence" value="ECO:0007669"/>
    <property type="project" value="UniProtKB-KW"/>
</dbReference>
<dbReference type="SUPFAM" id="SSF48334">
    <property type="entry name" value="DNA repair protein MutS, domain III"/>
    <property type="match status" value="1"/>
</dbReference>
<dbReference type="EMBL" id="FQZV01000037">
    <property type="protein sequence ID" value="SHJ71462.1"/>
    <property type="molecule type" value="Genomic_DNA"/>
</dbReference>
<sequence>MITEKIEKNLDLDYIFDRITVYTPYGEARKKEMKPFRIGEECLLEEEFNRIEKVIDLLEKHRYTFVEIRNQFKNMKDLRGSFKRIEEDGVLSVVELFEIKVFLGILEKLHDLLEKLPWNMPKELEVQPLYHLQQLLDPQQSGVNTFYIYDEYSEALRDIREKIRGLENTINQAKMQARDKVQSELGFKIRPNGEITINKGNREMVETAAACEGLVYSAETYMNITYRVKMDERFDRLFQQIEDLKLEEEEEEFRIRERLTKEMKGDLSRIYDNIYGIGALDLLIAKAYFAVGFHGVKPALSGDNILRIEEGRHIKVEDTLRRQGKAFTPITVDLKKGVTCITGANMGGKTISLKLIGQLSAMAQFGIFVPAKGMTFSLKEYIFLSLGDLQSTDMGLSTFGAEIVEIKKILNRAKEKGLILIDELARGTNPSEGYALSKAIIEYLQDKDAITVITTHIDGLAEGPVCHLQVRGLRDVNFEQLKEQWAQQEAGGIEMVHQHMDYRLEVVHHRSKVPRDAINIARLMGLDEEILEKAEQYLDR</sequence>
<evidence type="ECO:0000259" key="5">
    <source>
        <dbReference type="SMART" id="SM00533"/>
    </source>
</evidence>
<dbReference type="RefSeq" id="WP_110941784.1">
    <property type="nucleotide sequence ID" value="NZ_FQZV01000037.1"/>
</dbReference>
<evidence type="ECO:0000256" key="2">
    <source>
        <dbReference type="ARBA" id="ARBA00022840"/>
    </source>
</evidence>
<keyword evidence="8" id="KW-1185">Reference proteome</keyword>
<evidence type="ECO:0000313" key="8">
    <source>
        <dbReference type="Proteomes" id="UP000184536"/>
    </source>
</evidence>
<keyword evidence="4" id="KW-0175">Coiled coil</keyword>
<keyword evidence="2" id="KW-0067">ATP-binding</keyword>
<gene>
    <name evidence="7" type="ORF">SAMN02745975_02696</name>
</gene>
<evidence type="ECO:0000256" key="4">
    <source>
        <dbReference type="SAM" id="Coils"/>
    </source>
</evidence>
<dbReference type="SMART" id="SM00534">
    <property type="entry name" value="MUTSac"/>
    <property type="match status" value="1"/>
</dbReference>
<dbReference type="Pfam" id="PF00488">
    <property type="entry name" value="MutS_V"/>
    <property type="match status" value="1"/>
</dbReference>
<dbReference type="PANTHER" id="PTHR11361:SF14">
    <property type="entry name" value="DNA MISMATCH REPAIR PROTEIN MUTS, TYPE 2"/>
    <property type="match status" value="1"/>
</dbReference>
<evidence type="ECO:0000256" key="1">
    <source>
        <dbReference type="ARBA" id="ARBA00022741"/>
    </source>
</evidence>
<dbReference type="InterPro" id="IPR027417">
    <property type="entry name" value="P-loop_NTPase"/>
</dbReference>
<accession>A0A1M6LJW5</accession>
<evidence type="ECO:0000313" key="7">
    <source>
        <dbReference type="EMBL" id="SHJ71462.1"/>
    </source>
</evidence>
<keyword evidence="3" id="KW-0238">DNA-binding</keyword>
<dbReference type="SUPFAM" id="SSF52540">
    <property type="entry name" value="P-loop containing nucleoside triphosphate hydrolases"/>
    <property type="match status" value="1"/>
</dbReference>
<organism evidence="7 8">
    <name type="scientific">Geosporobacter subterraneus DSM 17957</name>
    <dbReference type="NCBI Taxonomy" id="1121919"/>
    <lineage>
        <taxon>Bacteria</taxon>
        <taxon>Bacillati</taxon>
        <taxon>Bacillota</taxon>
        <taxon>Clostridia</taxon>
        <taxon>Peptostreptococcales</taxon>
        <taxon>Thermotaleaceae</taxon>
        <taxon>Geosporobacter</taxon>
    </lineage>
</organism>
<dbReference type="InterPro" id="IPR000432">
    <property type="entry name" value="DNA_mismatch_repair_MutS_C"/>
</dbReference>
<dbReference type="SMART" id="SM00533">
    <property type="entry name" value="MUTSd"/>
    <property type="match status" value="1"/>
</dbReference>
<dbReference type="InterPro" id="IPR045076">
    <property type="entry name" value="MutS"/>
</dbReference>
<feature type="domain" description="DNA mismatch repair proteins mutS family" evidence="6">
    <location>
        <begin position="336"/>
        <end position="539"/>
    </location>
</feature>
<proteinExistence type="predicted"/>
<evidence type="ECO:0000259" key="6">
    <source>
        <dbReference type="SMART" id="SM00534"/>
    </source>
</evidence>
<dbReference type="OrthoDB" id="9777812at2"/>
<dbReference type="AlphaFoldDB" id="A0A1M6LJW5"/>
<protein>
    <submittedName>
        <fullName evidence="7">MutS domain V</fullName>
    </submittedName>
</protein>
<dbReference type="InterPro" id="IPR036187">
    <property type="entry name" value="DNA_mismatch_repair_MutS_sf"/>
</dbReference>
<feature type="domain" description="DNA mismatch repair protein MutS core" evidence="5">
    <location>
        <begin position="7"/>
        <end position="319"/>
    </location>
</feature>
<keyword evidence="1" id="KW-0547">Nucleotide-binding</keyword>
<evidence type="ECO:0000256" key="3">
    <source>
        <dbReference type="ARBA" id="ARBA00023125"/>
    </source>
</evidence>
<name>A0A1M6LJW5_9FIRM</name>
<feature type="coiled-coil region" evidence="4">
    <location>
        <begin position="149"/>
        <end position="176"/>
    </location>
</feature>
<dbReference type="Gene3D" id="3.40.50.300">
    <property type="entry name" value="P-loop containing nucleotide triphosphate hydrolases"/>
    <property type="match status" value="1"/>
</dbReference>
<reference evidence="8" key="1">
    <citation type="submission" date="2016-11" db="EMBL/GenBank/DDBJ databases">
        <authorList>
            <person name="Varghese N."/>
            <person name="Submissions S."/>
        </authorList>
    </citation>
    <scope>NUCLEOTIDE SEQUENCE [LARGE SCALE GENOMIC DNA]</scope>
    <source>
        <strain evidence="8">DSM 17957</strain>
    </source>
</reference>